<dbReference type="AlphaFoldDB" id="C0DS03"/>
<feature type="binding site" evidence="1">
    <location>
        <begin position="151"/>
        <end position="152"/>
    </location>
    <ligand>
        <name>S-adenosyl-L-methionine</name>
        <dbReference type="ChEBI" id="CHEBI:59789"/>
    </ligand>
</feature>
<dbReference type="Proteomes" id="UP000005837">
    <property type="component" value="Unassembled WGS sequence"/>
</dbReference>
<keyword evidence="1" id="KW-0949">S-adenosyl-L-methionine</keyword>
<dbReference type="SUPFAM" id="SSF53335">
    <property type="entry name" value="S-adenosyl-L-methionine-dependent methyltransferases"/>
    <property type="match status" value="1"/>
</dbReference>
<dbReference type="PANTHER" id="PTHR37426:SF1">
    <property type="entry name" value="RIBOSOMAL RNA LARGE SUBUNIT METHYLTRANSFERASE J"/>
    <property type="match status" value="1"/>
</dbReference>
<feature type="site" description="Interaction with substrate rRNA" evidence="1">
    <location>
        <position position="14"/>
    </location>
</feature>
<feature type="binding site" evidence="1">
    <location>
        <position position="108"/>
    </location>
    <ligand>
        <name>S-adenosyl-L-methionine</name>
        <dbReference type="ChEBI" id="CHEBI:59789"/>
    </ligand>
</feature>
<dbReference type="eggNOG" id="COG2961">
    <property type="taxonomic scope" value="Bacteria"/>
</dbReference>
<dbReference type="GO" id="GO:0005829">
    <property type="term" value="C:cytosol"/>
    <property type="evidence" value="ECO:0007669"/>
    <property type="project" value="TreeGrafter"/>
</dbReference>
<comment type="caution">
    <text evidence="2">The sequence shown here is derived from an EMBL/GenBank/DDBJ whole genome shotgun (WGS) entry which is preliminary data.</text>
</comment>
<gene>
    <name evidence="1" type="primary">rlmJ</name>
    <name evidence="2" type="ORF">EIKCOROL_00119</name>
</gene>
<feature type="binding site" evidence="1">
    <location>
        <position position="126"/>
    </location>
    <ligand>
        <name>S-adenosyl-L-methionine</name>
        <dbReference type="ChEBI" id="CHEBI:59789"/>
    </ligand>
</feature>
<comment type="function">
    <text evidence="1">Specifically methylates the adenine in position 2030 of 23S rRNA.</text>
</comment>
<dbReference type="InterPro" id="IPR029063">
    <property type="entry name" value="SAM-dependent_MTases_sf"/>
</dbReference>
<evidence type="ECO:0000313" key="2">
    <source>
        <dbReference type="EMBL" id="EEG25121.1"/>
    </source>
</evidence>
<dbReference type="EMBL" id="ACEA01000003">
    <property type="protein sequence ID" value="EEG25121.1"/>
    <property type="molecule type" value="Genomic_DNA"/>
</dbReference>
<reference evidence="2 3" key="1">
    <citation type="submission" date="2009-01" db="EMBL/GenBank/DDBJ databases">
        <authorList>
            <person name="Fulton L."/>
            <person name="Clifton S."/>
            <person name="Chinwalla A.T."/>
            <person name="Mitreva M."/>
            <person name="Sodergren E."/>
            <person name="Weinstock G."/>
            <person name="Clifton S."/>
            <person name="Dooling D.J."/>
            <person name="Fulton B."/>
            <person name="Minx P."/>
            <person name="Pepin K.H."/>
            <person name="Johnson M."/>
            <person name="Bhonagiri V."/>
            <person name="Nash W.E."/>
            <person name="Mardis E.R."/>
            <person name="Wilson R.K."/>
        </authorList>
    </citation>
    <scope>NUCLEOTIDE SEQUENCE [LARGE SCALE GENOMIC DNA]</scope>
    <source>
        <strain evidence="2 3">ATCC 23834</strain>
    </source>
</reference>
<comment type="similarity">
    <text evidence="1">Belongs to the RlmJ family.</text>
</comment>
<comment type="catalytic activity">
    <reaction evidence="1">
        <text>adenosine(2030) in 23S rRNA + S-adenosyl-L-methionine = N(6)-methyladenosine(2030) in 23S rRNA + S-adenosyl-L-homocysteine + H(+)</text>
        <dbReference type="Rhea" id="RHEA:43736"/>
        <dbReference type="Rhea" id="RHEA-COMP:10668"/>
        <dbReference type="Rhea" id="RHEA-COMP:10669"/>
        <dbReference type="ChEBI" id="CHEBI:15378"/>
        <dbReference type="ChEBI" id="CHEBI:57856"/>
        <dbReference type="ChEBI" id="CHEBI:59789"/>
        <dbReference type="ChEBI" id="CHEBI:74411"/>
        <dbReference type="ChEBI" id="CHEBI:74449"/>
        <dbReference type="EC" id="2.1.1.266"/>
    </reaction>
</comment>
<dbReference type="PANTHER" id="PTHR37426">
    <property type="entry name" value="RIBOSOMAL RNA LARGE SUBUNIT METHYLTRANSFERASE J"/>
    <property type="match status" value="1"/>
</dbReference>
<dbReference type="EC" id="2.1.1.266" evidence="1"/>
<dbReference type="GO" id="GO:0036307">
    <property type="term" value="F:23S rRNA (adenine(2030)-N(6))-methyltransferase activity"/>
    <property type="evidence" value="ECO:0007669"/>
    <property type="project" value="UniProtKB-UniRule"/>
</dbReference>
<protein>
    <recommendedName>
        <fullName evidence="1">Ribosomal RNA large subunit methyltransferase J</fullName>
        <ecNumber evidence="1">2.1.1.266</ecNumber>
    </recommendedName>
    <alternativeName>
        <fullName evidence="1">23S rRNA (adenine(2030)-N6)-methyltransferase</fullName>
    </alternativeName>
    <alternativeName>
        <fullName evidence="1">23S rRNA m6A2030 methyltransferase</fullName>
    </alternativeName>
</protein>
<keyword evidence="1" id="KW-0489">Methyltransferase</keyword>
<evidence type="ECO:0000313" key="3">
    <source>
        <dbReference type="Proteomes" id="UP000005837"/>
    </source>
</evidence>
<name>C0DS03_EIKCO</name>
<dbReference type="Gene3D" id="3.40.50.150">
    <property type="entry name" value="Vaccinia Virus protein VP39"/>
    <property type="match status" value="1"/>
</dbReference>
<sequence>MPLFPTQRHPMLSYRHVFHAGNHADMLKHFILFLTLSYFNRKDKPYWYIDTHSGAGLYRLADDAAQKTSEHQQGISRLLAAPALPAELEQFRQHLHSILPTPDFYCGSPRLAQSLLRDSDKMRLFELHPADFALLQENTRADHRIIAKQSDGYQGLISLLPPPTRRALVLIDPPYEQKQDYRQVVKTLQAALRRFATGCYLLWYPCLSREESRQLPAELHKLPATHWLQAELHAHAPRSDGFGMHGSGMFVINPPYLLAEQLAANLPALAELLAQDKGARFVLEQESA</sequence>
<comment type="subunit">
    <text evidence="1">Monomer.</text>
</comment>
<dbReference type="Pfam" id="PF04378">
    <property type="entry name" value="RsmJ"/>
    <property type="match status" value="1"/>
</dbReference>
<feature type="binding site" evidence="1">
    <location>
        <position position="52"/>
    </location>
    <ligand>
        <name>S-adenosyl-L-methionine</name>
        <dbReference type="ChEBI" id="CHEBI:59789"/>
    </ligand>
</feature>
<dbReference type="HOGENOM" id="CLU_061769_1_0_4"/>
<keyword evidence="1" id="KW-0694">RNA-binding</keyword>
<feature type="active site" description="Proton acceptor" evidence="1">
    <location>
        <position position="172"/>
    </location>
</feature>
<dbReference type="HAMAP" id="MF_00934">
    <property type="entry name" value="23SrRNA_methyltr_J"/>
    <property type="match status" value="1"/>
</dbReference>
<proteinExistence type="inferred from homology"/>
<keyword evidence="1" id="KW-0698">rRNA processing</keyword>
<evidence type="ECO:0000256" key="1">
    <source>
        <dbReference type="HAMAP-Rule" id="MF_00934"/>
    </source>
</evidence>
<feature type="binding site" evidence="1">
    <location>
        <position position="29"/>
    </location>
    <ligand>
        <name>S-adenosyl-L-methionine</name>
        <dbReference type="ChEBI" id="CHEBI:59789"/>
    </ligand>
</feature>
<feature type="binding site" evidence="1">
    <location>
        <position position="172"/>
    </location>
    <ligand>
        <name>S-adenosyl-L-methionine</name>
        <dbReference type="ChEBI" id="CHEBI:59789"/>
    </ligand>
</feature>
<organism evidence="2 3">
    <name type="scientific">Eikenella corrodens ATCC 23834</name>
    <dbReference type="NCBI Taxonomy" id="546274"/>
    <lineage>
        <taxon>Bacteria</taxon>
        <taxon>Pseudomonadati</taxon>
        <taxon>Pseudomonadota</taxon>
        <taxon>Betaproteobacteria</taxon>
        <taxon>Neisseriales</taxon>
        <taxon>Neisseriaceae</taxon>
        <taxon>Eikenella</taxon>
    </lineage>
</organism>
<keyword evidence="1" id="KW-0808">Transferase</keyword>
<dbReference type="InterPro" id="IPR007473">
    <property type="entry name" value="RlmJ"/>
</dbReference>
<dbReference type="GO" id="GO:0003723">
    <property type="term" value="F:RNA binding"/>
    <property type="evidence" value="ECO:0007669"/>
    <property type="project" value="UniProtKB-UniRule"/>
</dbReference>
<accession>C0DS03</accession>
<dbReference type="GO" id="GO:0070475">
    <property type="term" value="P:rRNA base methylation"/>
    <property type="evidence" value="ECO:0007669"/>
    <property type="project" value="UniProtKB-UniRule"/>
</dbReference>